<proteinExistence type="predicted"/>
<accession>A0A923M8C9</accession>
<organism evidence="2 3">
    <name type="scientific">Ramlibacter albus</name>
    <dbReference type="NCBI Taxonomy" id="2079448"/>
    <lineage>
        <taxon>Bacteria</taxon>
        <taxon>Pseudomonadati</taxon>
        <taxon>Pseudomonadota</taxon>
        <taxon>Betaproteobacteria</taxon>
        <taxon>Burkholderiales</taxon>
        <taxon>Comamonadaceae</taxon>
        <taxon>Ramlibacter</taxon>
    </lineage>
</organism>
<feature type="chain" id="PRO_5038116896" evidence="1">
    <location>
        <begin position="19"/>
        <end position="100"/>
    </location>
</feature>
<gene>
    <name evidence="2" type="ORF">H8R02_15485</name>
</gene>
<dbReference type="AlphaFoldDB" id="A0A923M8C9"/>
<feature type="signal peptide" evidence="1">
    <location>
        <begin position="1"/>
        <end position="18"/>
    </location>
</feature>
<keyword evidence="1" id="KW-0732">Signal</keyword>
<name>A0A923M8C9_9BURK</name>
<reference evidence="2" key="1">
    <citation type="submission" date="2020-08" db="EMBL/GenBank/DDBJ databases">
        <title>Ramlibacter sp. GTP1 16S ribosomal RNA gene genome sequencing and assembly.</title>
        <authorList>
            <person name="Kang M."/>
        </authorList>
    </citation>
    <scope>NUCLEOTIDE SEQUENCE</scope>
    <source>
        <strain evidence="2">GTP1</strain>
    </source>
</reference>
<dbReference type="EMBL" id="JACORU010000005">
    <property type="protein sequence ID" value="MBC5765870.1"/>
    <property type="molecule type" value="Genomic_DNA"/>
</dbReference>
<evidence type="ECO:0000313" key="3">
    <source>
        <dbReference type="Proteomes" id="UP000596827"/>
    </source>
</evidence>
<dbReference type="RefSeq" id="WP_187082337.1">
    <property type="nucleotide sequence ID" value="NZ_JACORU010000005.1"/>
</dbReference>
<dbReference type="Proteomes" id="UP000596827">
    <property type="component" value="Unassembled WGS sequence"/>
</dbReference>
<protein>
    <submittedName>
        <fullName evidence="2">Uncharacterized protein</fullName>
    </submittedName>
</protein>
<evidence type="ECO:0000313" key="2">
    <source>
        <dbReference type="EMBL" id="MBC5765870.1"/>
    </source>
</evidence>
<keyword evidence="3" id="KW-1185">Reference proteome</keyword>
<evidence type="ECO:0000256" key="1">
    <source>
        <dbReference type="SAM" id="SignalP"/>
    </source>
</evidence>
<sequence>MKTLLICAALVAAAPSFAQDLVARQGNDSVRLGDKPCTSELVLGRIQPQQKEEYRQASAVVDGQTFQACWRSMGNAAHLMYEDGDQGLIPITDLKPELTA</sequence>
<comment type="caution">
    <text evidence="2">The sequence shown here is derived from an EMBL/GenBank/DDBJ whole genome shotgun (WGS) entry which is preliminary data.</text>
</comment>